<evidence type="ECO:0000313" key="2">
    <source>
        <dbReference type="EMBL" id="MDP2563782.1"/>
    </source>
</evidence>
<keyword evidence="3" id="KW-1185">Reference proteome</keyword>
<organism evidence="2 3">
    <name type="scientific">Pseudoalteromonas marina</name>
    <dbReference type="NCBI Taxonomy" id="267375"/>
    <lineage>
        <taxon>Bacteria</taxon>
        <taxon>Pseudomonadati</taxon>
        <taxon>Pseudomonadota</taxon>
        <taxon>Gammaproteobacteria</taxon>
        <taxon>Alteromonadales</taxon>
        <taxon>Pseudoalteromonadaceae</taxon>
        <taxon>Pseudoalteromonas</taxon>
    </lineage>
</organism>
<comment type="caution">
    <text evidence="2">The sequence shown here is derived from an EMBL/GenBank/DDBJ whole genome shotgun (WGS) entry which is preliminary data.</text>
</comment>
<dbReference type="RefSeq" id="WP_305471288.1">
    <property type="nucleotide sequence ID" value="NZ_JAUYVT010000002.1"/>
</dbReference>
<feature type="chain" id="PRO_5046352336" evidence="1">
    <location>
        <begin position="20"/>
        <end position="193"/>
    </location>
</feature>
<sequence>MNVKFIIFALSLLSFFAQASNEKAYQPTEADYSEGEKWVWKYKGVTPSNEIRAQGTDTKQIVSKNGALSMLTAKGSTLLKVLTKPNNSKTSRYYWPLYVGKTWVFEEHWESEDGTKGSTIQNAKVVSFKDEKVEAGTYKAYTIEYTGKITNSRGYSADTQDIHLYAPTLKTFIKLTQRQKGYLYVEELIEYSN</sequence>
<dbReference type="Proteomes" id="UP001177212">
    <property type="component" value="Unassembled WGS sequence"/>
</dbReference>
<proteinExistence type="predicted"/>
<dbReference type="EMBL" id="JAUYVT010000002">
    <property type="protein sequence ID" value="MDP2563782.1"/>
    <property type="molecule type" value="Genomic_DNA"/>
</dbReference>
<feature type="signal peptide" evidence="1">
    <location>
        <begin position="1"/>
        <end position="19"/>
    </location>
</feature>
<reference evidence="2" key="1">
    <citation type="submission" date="2023-07" db="EMBL/GenBank/DDBJ databases">
        <title>Genome content predicts the carbon catabolic preferences of heterotrophic bacteria.</title>
        <authorList>
            <person name="Gralka M."/>
        </authorList>
    </citation>
    <scope>NUCLEOTIDE SEQUENCE</scope>
    <source>
        <strain evidence="2">4G09</strain>
    </source>
</reference>
<accession>A0ABT9FAH6</accession>
<keyword evidence="1" id="KW-0732">Signal</keyword>
<evidence type="ECO:0000256" key="1">
    <source>
        <dbReference type="SAM" id="SignalP"/>
    </source>
</evidence>
<protein>
    <submittedName>
        <fullName evidence="2">Uncharacterized protein</fullName>
    </submittedName>
</protein>
<evidence type="ECO:0000313" key="3">
    <source>
        <dbReference type="Proteomes" id="UP001177212"/>
    </source>
</evidence>
<name>A0ABT9FAH6_9GAMM</name>
<gene>
    <name evidence="2" type="ORF">Q8W34_04015</name>
</gene>